<dbReference type="Gene3D" id="3.20.20.80">
    <property type="entry name" value="Glycosidases"/>
    <property type="match status" value="1"/>
</dbReference>
<accession>A0A841SZF6</accession>
<feature type="binding site" evidence="10">
    <location>
        <position position="121"/>
    </location>
    <ligand>
        <name>substrate</name>
    </ligand>
</feature>
<evidence type="ECO:0000256" key="7">
    <source>
        <dbReference type="ARBA" id="ARBA00023295"/>
    </source>
</evidence>
<comment type="catalytic activity">
    <reaction evidence="1 12">
        <text>Hydrolysis of terminal, non-reducing beta-D-glucosyl residues with release of beta-D-glucose.</text>
        <dbReference type="EC" id="3.2.1.21"/>
    </reaction>
</comment>
<dbReference type="EMBL" id="JACJVQ010000016">
    <property type="protein sequence ID" value="MBB6636016.1"/>
    <property type="molecule type" value="Genomic_DNA"/>
</dbReference>
<dbReference type="AlphaFoldDB" id="A0A841SZF6"/>
<evidence type="ECO:0000256" key="3">
    <source>
        <dbReference type="ARBA" id="ARBA00012744"/>
    </source>
</evidence>
<organism evidence="13 14">
    <name type="scientific">Cohnella thailandensis</name>
    <dbReference type="NCBI Taxonomy" id="557557"/>
    <lineage>
        <taxon>Bacteria</taxon>
        <taxon>Bacillati</taxon>
        <taxon>Bacillota</taxon>
        <taxon>Bacilli</taxon>
        <taxon>Bacillales</taxon>
        <taxon>Paenibacillaceae</taxon>
        <taxon>Cohnella</taxon>
    </lineage>
</organism>
<keyword evidence="7 12" id="KW-0326">Glycosidase</keyword>
<feature type="binding site" evidence="10">
    <location>
        <position position="296"/>
    </location>
    <ligand>
        <name>substrate</name>
    </ligand>
</feature>
<dbReference type="InterPro" id="IPR033132">
    <property type="entry name" value="GH_1_N_CS"/>
</dbReference>
<feature type="binding site" evidence="10">
    <location>
        <begin position="407"/>
        <end position="408"/>
    </location>
    <ligand>
        <name>substrate</name>
    </ligand>
</feature>
<keyword evidence="8" id="KW-0624">Polysaccharide degradation</keyword>
<keyword evidence="5" id="KW-0136">Cellulose degradation</keyword>
<dbReference type="FunFam" id="3.20.20.80:FF:000004">
    <property type="entry name" value="Beta-glucosidase 6-phospho-beta-glucosidase"/>
    <property type="match status" value="1"/>
</dbReference>
<feature type="active site" description="Nucleophile" evidence="9 11">
    <location>
        <position position="353"/>
    </location>
</feature>
<dbReference type="PROSITE" id="PS00572">
    <property type="entry name" value="GLYCOSYL_HYDROL_F1_1"/>
    <property type="match status" value="1"/>
</dbReference>
<gene>
    <name evidence="13" type="ORF">H7B67_18000</name>
</gene>
<evidence type="ECO:0000313" key="14">
    <source>
        <dbReference type="Proteomes" id="UP000535838"/>
    </source>
</evidence>
<comment type="caution">
    <text evidence="13">The sequence shown here is derived from an EMBL/GenBank/DDBJ whole genome shotgun (WGS) entry which is preliminary data.</text>
</comment>
<dbReference type="GO" id="GO:0030245">
    <property type="term" value="P:cellulose catabolic process"/>
    <property type="evidence" value="ECO:0007669"/>
    <property type="project" value="UniProtKB-KW"/>
</dbReference>
<dbReference type="RefSeq" id="WP_185121253.1">
    <property type="nucleotide sequence ID" value="NZ_JACJVQ010000016.1"/>
</dbReference>
<dbReference type="NCBIfam" id="TIGR03356">
    <property type="entry name" value="BGL"/>
    <property type="match status" value="1"/>
</dbReference>
<keyword evidence="14" id="KW-1185">Reference proteome</keyword>
<sequence>MTIYRFKEGFAWGAATASYQIEGAYDEDGRGLSIWDTFSHTPGKVKNGDNGDVACDSYHRYKEDVQLLKELGVSTYRFSIAWPRIYPKGRGEANRLGLDYYHRLVDELLANGIEPFCTLYHWDLPQALEDEGGWNNRGTIDAFVAFAETMFKEFGGKIKKWITFNEPWCSSFLSNYLGIHAPGNKDLQLATNIAHHILVAHGRTVSLFRKLGAEGIIGIAPNMTWAVPYGPSEEDRKACLRNIQWTGDWFKDPIFFGKYPDELRECIEGAGATIPILDGDMEDIRQPIDFLGLNYYSASINRYNPEAGLLKSEPIESHYEKSDIGWPYDAVGFYDSLRYVKDKYGDIPIYITENGACINDAPGLDGRVRDDRRIDYYKQHLVSLSRAIDAGVNVVGYMAWSLLDNFEWAEGYDMRFGLVYVDFRTLKRTKKDSYYWYEKVARNNWFEVK</sequence>
<evidence type="ECO:0000256" key="5">
    <source>
        <dbReference type="ARBA" id="ARBA00023001"/>
    </source>
</evidence>
<dbReference type="GO" id="GO:0005829">
    <property type="term" value="C:cytosol"/>
    <property type="evidence" value="ECO:0007669"/>
    <property type="project" value="TreeGrafter"/>
</dbReference>
<dbReference type="InterPro" id="IPR017736">
    <property type="entry name" value="Glyco_hydro_1_beta-glucosidase"/>
</dbReference>
<dbReference type="InterPro" id="IPR001360">
    <property type="entry name" value="Glyco_hydro_1"/>
</dbReference>
<dbReference type="InterPro" id="IPR017853">
    <property type="entry name" value="GH"/>
</dbReference>
<evidence type="ECO:0000256" key="12">
    <source>
        <dbReference type="RuleBase" id="RU361175"/>
    </source>
</evidence>
<dbReference type="SUPFAM" id="SSF51445">
    <property type="entry name" value="(Trans)glycosidases"/>
    <property type="match status" value="1"/>
</dbReference>
<evidence type="ECO:0000256" key="8">
    <source>
        <dbReference type="ARBA" id="ARBA00023326"/>
    </source>
</evidence>
<keyword evidence="4 12" id="KW-0378">Hydrolase</keyword>
<dbReference type="PANTHER" id="PTHR10353:SF36">
    <property type="entry name" value="LP05116P"/>
    <property type="match status" value="1"/>
</dbReference>
<dbReference type="InterPro" id="IPR018120">
    <property type="entry name" value="Glyco_hydro_1_AS"/>
</dbReference>
<feature type="binding site" evidence="10">
    <location>
        <position position="20"/>
    </location>
    <ligand>
        <name>substrate</name>
    </ligand>
</feature>
<dbReference type="Pfam" id="PF00232">
    <property type="entry name" value="Glyco_hydro_1"/>
    <property type="match status" value="1"/>
</dbReference>
<dbReference type="EC" id="3.2.1.21" evidence="3 12"/>
<comment type="similarity">
    <text evidence="2 12">Belongs to the glycosyl hydrolase 1 family.</text>
</comment>
<evidence type="ECO:0000256" key="10">
    <source>
        <dbReference type="PIRSR" id="PIRSR617736-2"/>
    </source>
</evidence>
<proteinExistence type="inferred from homology"/>
<evidence type="ECO:0000256" key="6">
    <source>
        <dbReference type="ARBA" id="ARBA00023277"/>
    </source>
</evidence>
<reference evidence="13 14" key="1">
    <citation type="submission" date="2020-08" db="EMBL/GenBank/DDBJ databases">
        <title>Cohnella phylogeny.</title>
        <authorList>
            <person name="Dunlap C."/>
        </authorList>
    </citation>
    <scope>NUCLEOTIDE SEQUENCE [LARGE SCALE GENOMIC DNA]</scope>
    <source>
        <strain evidence="13 14">DSM 25241</strain>
    </source>
</reference>
<evidence type="ECO:0000256" key="11">
    <source>
        <dbReference type="PROSITE-ProRule" id="PRU10055"/>
    </source>
</evidence>
<evidence type="ECO:0000256" key="2">
    <source>
        <dbReference type="ARBA" id="ARBA00010838"/>
    </source>
</evidence>
<feature type="active site" description="Proton donor" evidence="9">
    <location>
        <position position="166"/>
    </location>
</feature>
<feature type="binding site" evidence="10">
    <location>
        <position position="165"/>
    </location>
    <ligand>
        <name>substrate</name>
    </ligand>
</feature>
<keyword evidence="6" id="KW-0119">Carbohydrate metabolism</keyword>
<name>A0A841SZF6_9BACL</name>
<dbReference type="GO" id="GO:0008422">
    <property type="term" value="F:beta-glucosidase activity"/>
    <property type="evidence" value="ECO:0007669"/>
    <property type="project" value="UniProtKB-EC"/>
</dbReference>
<dbReference type="PANTHER" id="PTHR10353">
    <property type="entry name" value="GLYCOSYL HYDROLASE"/>
    <property type="match status" value="1"/>
</dbReference>
<evidence type="ECO:0000313" key="13">
    <source>
        <dbReference type="EMBL" id="MBB6636016.1"/>
    </source>
</evidence>
<protein>
    <recommendedName>
        <fullName evidence="3 12">Beta-glucosidase</fullName>
        <ecNumber evidence="3 12">3.2.1.21</ecNumber>
    </recommendedName>
</protein>
<dbReference type="PROSITE" id="PS00653">
    <property type="entry name" value="GLYCOSYL_HYDROL_F1_2"/>
    <property type="match status" value="1"/>
</dbReference>
<evidence type="ECO:0000256" key="9">
    <source>
        <dbReference type="PIRSR" id="PIRSR617736-1"/>
    </source>
</evidence>
<evidence type="ECO:0000256" key="4">
    <source>
        <dbReference type="ARBA" id="ARBA00022801"/>
    </source>
</evidence>
<evidence type="ECO:0000256" key="1">
    <source>
        <dbReference type="ARBA" id="ARBA00000448"/>
    </source>
</evidence>
<feature type="binding site" evidence="10">
    <location>
        <position position="400"/>
    </location>
    <ligand>
        <name>substrate</name>
    </ligand>
</feature>
<dbReference type="Proteomes" id="UP000535838">
    <property type="component" value="Unassembled WGS sequence"/>
</dbReference>
<dbReference type="PRINTS" id="PR00131">
    <property type="entry name" value="GLHYDRLASE1"/>
</dbReference>